<evidence type="ECO:0000313" key="2">
    <source>
        <dbReference type="Proteomes" id="UP000002703"/>
    </source>
</evidence>
<organism evidence="1 2">
    <name type="scientific">Cereibacter sphaeroides (strain ATCC 17023 / DSM 158 / JCM 6121 / CCUG 31486 / LMG 2827 / NBRC 12203 / NCIMB 8253 / ATH 2.4.1.)</name>
    <name type="common">Rhodobacter sphaeroides</name>
    <dbReference type="NCBI Taxonomy" id="272943"/>
    <lineage>
        <taxon>Bacteria</taxon>
        <taxon>Pseudomonadati</taxon>
        <taxon>Pseudomonadota</taxon>
        <taxon>Alphaproteobacteria</taxon>
        <taxon>Rhodobacterales</taxon>
        <taxon>Paracoccaceae</taxon>
        <taxon>Cereibacter</taxon>
    </lineage>
</organism>
<dbReference type="AlphaFoldDB" id="Q3IW31"/>
<keyword evidence="2" id="KW-1185">Reference proteome</keyword>
<protein>
    <submittedName>
        <fullName evidence="1">PfkB family carbohydrate kinase</fullName>
    </submittedName>
</protein>
<dbReference type="EMBL" id="CP000144">
    <property type="protein sequence ID" value="ABA81253.1"/>
    <property type="molecule type" value="Genomic_DNA"/>
</dbReference>
<proteinExistence type="predicted"/>
<reference evidence="2" key="1">
    <citation type="submission" date="2005-09" db="EMBL/GenBank/DDBJ databases">
        <title>Complete sequence of chromosome 2 of Rhodobacter sphaeroides 2.4.1.</title>
        <authorList>
            <person name="Copeland A."/>
            <person name="Lucas S."/>
            <person name="Lapidus A."/>
            <person name="Barry K."/>
            <person name="Detter J.C."/>
            <person name="Glavina T."/>
            <person name="Hammon N."/>
            <person name="Israni S."/>
            <person name="Pitluck S."/>
            <person name="Richardson P."/>
            <person name="Mackenzie C."/>
            <person name="Choudhary M."/>
            <person name="Larimer F."/>
            <person name="Hauser L.J."/>
            <person name="Land M."/>
            <person name="Donohue T.J."/>
            <person name="Kaplan S."/>
        </authorList>
    </citation>
    <scope>NUCLEOTIDE SEQUENCE [LARGE SCALE GENOMIC DNA]</scope>
    <source>
        <strain evidence="2">ATCC 17023 / DSM 158 / JCM 6121 / CCUG 31486 / LMG 2827 / NBRC 12203 / NCIMB 8253 / ATH 2.4.1.</strain>
    </source>
</reference>
<dbReference type="EnsemblBacteria" id="ABA81253">
    <property type="protein sequence ID" value="ABA81253"/>
    <property type="gene ID" value="RSP_3641"/>
</dbReference>
<name>Q3IW31_CERS4</name>
<dbReference type="Gene3D" id="3.40.50.450">
    <property type="match status" value="1"/>
</dbReference>
<accession>Q3IW31</accession>
<keyword evidence="1" id="KW-0418">Kinase</keyword>
<dbReference type="Gene3D" id="3.40.1190.20">
    <property type="match status" value="1"/>
</dbReference>
<dbReference type="GO" id="GO:0016301">
    <property type="term" value="F:kinase activity"/>
    <property type="evidence" value="ECO:0007669"/>
    <property type="project" value="UniProtKB-KW"/>
</dbReference>
<dbReference type="Pfam" id="PF05014">
    <property type="entry name" value="Nuc_deoxyrib_tr"/>
    <property type="match status" value="1"/>
</dbReference>
<sequence length="442" mass="48453">MLDKPVLLLGEICVDFTLSTPMSSAKMRLGGVVHAARGLWALNVPYSVAAICPDYLVSEAEAYLYAHGCTNFIQVGTVLGAPNVFLIGDAREVGHQGYENILREAKKVLTFDLDEKLRGFKNIVVYPGTFDFEGIVKNLDSDAKITVDIAYDVNDADELSRVYGASHALAISTSSELFSSLALENLGPLLKACKTRSAKHLLLKENRGGSRLFDLESGESWEIPATLARTVNSVGVGDVYTAVFAALIDHGALTAALRGMQAATRYAQTTFPDDFKRDVQRDFKLTPDEVLSLGGVLLPWHDRPHFEIYLAAPDFSYMEKAEVDAAVEALLYHNFTVRRPVQDNGEACPGTPAEDLRSYYDRDVELLRRCSLVFAVPLNRDPGTLVEIGLAIAAGTPVVTYDPRQENNNTMVICGSDAYSDDLDQCLNSTFELLAKLREQAK</sequence>
<dbReference type="eggNOG" id="ENOG502ZAHA">
    <property type="taxonomic scope" value="Bacteria"/>
</dbReference>
<dbReference type="OrthoDB" id="9795789at2"/>
<evidence type="ECO:0000313" key="1">
    <source>
        <dbReference type="EMBL" id="ABA81253.1"/>
    </source>
</evidence>
<dbReference type="InterPro" id="IPR029056">
    <property type="entry name" value="Ribokinase-like"/>
</dbReference>
<dbReference type="SUPFAM" id="SSF52309">
    <property type="entry name" value="N-(deoxy)ribosyltransferase-like"/>
    <property type="match status" value="1"/>
</dbReference>
<dbReference type="Proteomes" id="UP000002703">
    <property type="component" value="Chromosome 2"/>
</dbReference>
<keyword evidence="1" id="KW-0808">Transferase</keyword>
<dbReference type="KEGG" id="rsp:RSP_3641"/>
<gene>
    <name evidence="1" type="ORF">RSP_3641</name>
</gene>
<dbReference type="STRING" id="272943.RSP_3641"/>
<dbReference type="SUPFAM" id="SSF53613">
    <property type="entry name" value="Ribokinase-like"/>
    <property type="match status" value="1"/>
</dbReference>
<dbReference type="InterPro" id="IPR007710">
    <property type="entry name" value="Nucleoside_deoxyribTrfase"/>
</dbReference>